<feature type="transmembrane region" description="Helical" evidence="1">
    <location>
        <begin position="85"/>
        <end position="105"/>
    </location>
</feature>
<feature type="transmembrane region" description="Helical" evidence="1">
    <location>
        <begin position="50"/>
        <end position="73"/>
    </location>
</feature>
<sequence length="212" mass="23932">MSFWKKNPAPVTFTGITLKADLRVHEANKAEAFQGMRAYHTSELNHKKDAISIFQTLITSVAIIYTGLIAGVYNNVIDDLTPITILGWVVFIVLVICSCIITNYSNKKISKDNARYNKYVAEYIWEREIIHLEEDLLNVGYKSYWADFKENLSEKPKTGYSYTKKIIIGLNIIVCLIGLTGAAILQIASTYTKRNAAKPTHVIVDTPIKIKQ</sequence>
<reference evidence="2 3" key="1">
    <citation type="submission" date="2023-11" db="EMBL/GenBank/DDBJ databases">
        <title>Analysis of the Genomes of Mucilaginibacter gossypii cycad 4 and M. sabulilitoris SNA2: microbes with the potential for plant growth promotion.</title>
        <authorList>
            <person name="Hirsch A.M."/>
            <person name="Humm E."/>
            <person name="Rubbi M."/>
            <person name="Del Vecchio G."/>
            <person name="Ha S.M."/>
            <person name="Pellegrini M."/>
            <person name="Gunsalus R.P."/>
        </authorList>
    </citation>
    <scope>NUCLEOTIDE SEQUENCE [LARGE SCALE GENOMIC DNA]</scope>
    <source>
        <strain evidence="2 3">SNA2</strain>
    </source>
</reference>
<protein>
    <recommendedName>
        <fullName evidence="4">SMODS and SLOG-associating 2TM effector domain-containing protein</fullName>
    </recommendedName>
</protein>
<evidence type="ECO:0000313" key="3">
    <source>
        <dbReference type="Proteomes" id="UP001324380"/>
    </source>
</evidence>
<organism evidence="2 3">
    <name type="scientific">Mucilaginibacter sabulilitoris</name>
    <dbReference type="NCBI Taxonomy" id="1173583"/>
    <lineage>
        <taxon>Bacteria</taxon>
        <taxon>Pseudomonadati</taxon>
        <taxon>Bacteroidota</taxon>
        <taxon>Sphingobacteriia</taxon>
        <taxon>Sphingobacteriales</taxon>
        <taxon>Sphingobacteriaceae</taxon>
        <taxon>Mucilaginibacter</taxon>
    </lineage>
</organism>
<keyword evidence="1" id="KW-0812">Transmembrane</keyword>
<evidence type="ECO:0000256" key="1">
    <source>
        <dbReference type="SAM" id="Phobius"/>
    </source>
</evidence>
<proteinExistence type="predicted"/>
<name>A0ABZ0TUH5_9SPHI</name>
<keyword evidence="1" id="KW-0472">Membrane</keyword>
<gene>
    <name evidence="2" type="ORF">SNE25_07850</name>
</gene>
<dbReference type="EMBL" id="CP139558">
    <property type="protein sequence ID" value="WPU95434.1"/>
    <property type="molecule type" value="Genomic_DNA"/>
</dbReference>
<dbReference type="Proteomes" id="UP001324380">
    <property type="component" value="Chromosome"/>
</dbReference>
<keyword evidence="3" id="KW-1185">Reference proteome</keyword>
<evidence type="ECO:0008006" key="4">
    <source>
        <dbReference type="Google" id="ProtNLM"/>
    </source>
</evidence>
<dbReference type="RefSeq" id="WP_321564545.1">
    <property type="nucleotide sequence ID" value="NZ_CP139558.1"/>
</dbReference>
<feature type="transmembrane region" description="Helical" evidence="1">
    <location>
        <begin position="166"/>
        <end position="188"/>
    </location>
</feature>
<keyword evidence="1" id="KW-1133">Transmembrane helix</keyword>
<accession>A0ABZ0TUH5</accession>
<evidence type="ECO:0000313" key="2">
    <source>
        <dbReference type="EMBL" id="WPU95434.1"/>
    </source>
</evidence>